<organism evidence="9 10">
    <name type="scientific">Spirosoma rhododendri</name>
    <dbReference type="NCBI Taxonomy" id="2728024"/>
    <lineage>
        <taxon>Bacteria</taxon>
        <taxon>Pseudomonadati</taxon>
        <taxon>Bacteroidota</taxon>
        <taxon>Cytophagia</taxon>
        <taxon>Cytophagales</taxon>
        <taxon>Cytophagaceae</taxon>
        <taxon>Spirosoma</taxon>
    </lineage>
</organism>
<feature type="transmembrane region" description="Helical" evidence="6">
    <location>
        <begin position="292"/>
        <end position="315"/>
    </location>
</feature>
<feature type="domain" description="MacB-like periplasmic core" evidence="8">
    <location>
        <begin position="20"/>
        <end position="240"/>
    </location>
</feature>
<dbReference type="InterPro" id="IPR003838">
    <property type="entry name" value="ABC3_permease_C"/>
</dbReference>
<evidence type="ECO:0000256" key="2">
    <source>
        <dbReference type="ARBA" id="ARBA00022475"/>
    </source>
</evidence>
<feature type="domain" description="ABC3 transporter permease C-terminal" evidence="7">
    <location>
        <begin position="299"/>
        <end position="415"/>
    </location>
</feature>
<sequence length="806" mass="90015">MLRNYLKIALRTLWKNRTHTLINLVGLSVAFGTCILLFLTATFELSYDRFHADADRIFRLNFLETNRDGTPNPSATMPFPITPTLQAEFPEIEGVTRWFDNRKYVRWQDKTFGEDVRLVDSDILTMFSFPMLRGNAKTAMTGLSNIVISEKMAKAVFGTQNPMGKTLELRLNEQWQPFTVTGVTSNAPENSSLQFDALISSRNAGDYQPNKDRWDHGSHTVFVKLKVGYTPAMLQHRMQAFMNKYFAKEVSERTGQGYPKNSLGFQKSLFLQPLTDVHFDTATTYGNGTSRVYVYSLLAIGLFILVIACINFINLTIAQSISRAREVGVRKSLGAKRGQLFGQIWGETLLLAGVALLLGLGMAYGLLPTFNKLFRSTLTIQNFLTPTVLLVTGLGFLGITLVAGGYPSWFVTRFNAVEVLKGKVKVSKPGALRNTLIVTQFAIACLLIVCTLIMRQQVTYLQQRPMGLNKEQLISVPISSDLNGTTALRQMRDRLANQPNIVSVTGTGVNIGSGLDGSSSRWMVGFMYDKREVSCDWLRIDFDYLKTLGIKLKAGRDFSPQYSTDSTSSILVSESMAKRLGEANPVGKYIEPDSGRKYQIVGVFADFNLYSLHQKAEPIVLQMLPEQRIDYVLVRVNPQNLTSAMETVKAAWNQVDPRNNFVGSFVDENVERWYKKEQRLSTIFSSAAGIAILLSCMGLFAVALISIEQRTKEIGVRKVLGASVTSIVALLAGDFLKLVLVAIVVASPVAWYMMSRWLADFAYRIDMPWWVFILSGAMAVVIAFLTISFRSVRAALMNPVKSLRSE</sequence>
<reference evidence="9 10" key="1">
    <citation type="submission" date="2020-04" db="EMBL/GenBank/DDBJ databases">
        <title>Genome sequencing of novel species.</title>
        <authorList>
            <person name="Heo J."/>
            <person name="Kim S.-J."/>
            <person name="Kim J.-S."/>
            <person name="Hong S.-B."/>
            <person name="Kwon S.-W."/>
        </authorList>
    </citation>
    <scope>NUCLEOTIDE SEQUENCE [LARGE SCALE GENOMIC DNA]</scope>
    <source>
        <strain evidence="9 10">CJU-R4</strain>
    </source>
</reference>
<dbReference type="InterPro" id="IPR050250">
    <property type="entry name" value="Macrolide_Exporter_MacB"/>
</dbReference>
<evidence type="ECO:0000256" key="1">
    <source>
        <dbReference type="ARBA" id="ARBA00004651"/>
    </source>
</evidence>
<feature type="domain" description="ABC3 transporter permease C-terminal" evidence="7">
    <location>
        <begin position="687"/>
        <end position="794"/>
    </location>
</feature>
<dbReference type="PANTHER" id="PTHR30572">
    <property type="entry name" value="MEMBRANE COMPONENT OF TRANSPORTER-RELATED"/>
    <property type="match status" value="1"/>
</dbReference>
<keyword evidence="5 6" id="KW-0472">Membrane</keyword>
<feature type="transmembrane region" description="Helical" evidence="6">
    <location>
        <begin position="21"/>
        <end position="43"/>
    </location>
</feature>
<dbReference type="KEGG" id="srho:HH216_09630"/>
<gene>
    <name evidence="9" type="ORF">HH216_09630</name>
</gene>
<dbReference type="Proteomes" id="UP000501128">
    <property type="component" value="Chromosome"/>
</dbReference>
<name>A0A7L5DRT7_9BACT</name>
<evidence type="ECO:0000313" key="9">
    <source>
        <dbReference type="EMBL" id="QJD78657.1"/>
    </source>
</evidence>
<keyword evidence="2" id="KW-1003">Cell membrane</keyword>
<feature type="domain" description="MacB-like periplasmic core" evidence="8">
    <location>
        <begin position="471"/>
        <end position="645"/>
    </location>
</feature>
<feature type="transmembrane region" description="Helical" evidence="6">
    <location>
        <begin position="344"/>
        <end position="367"/>
    </location>
</feature>
<feature type="transmembrane region" description="Helical" evidence="6">
    <location>
        <begin position="767"/>
        <end position="787"/>
    </location>
</feature>
<comment type="subcellular location">
    <subcellularLocation>
        <location evidence="1">Cell membrane</location>
        <topology evidence="1">Multi-pass membrane protein</topology>
    </subcellularLocation>
</comment>
<dbReference type="PANTHER" id="PTHR30572:SF18">
    <property type="entry name" value="ABC-TYPE MACROLIDE FAMILY EXPORT SYSTEM PERMEASE COMPONENT 2"/>
    <property type="match status" value="1"/>
</dbReference>
<dbReference type="Pfam" id="PF02687">
    <property type="entry name" value="FtsX"/>
    <property type="match status" value="2"/>
</dbReference>
<feature type="transmembrane region" description="Helical" evidence="6">
    <location>
        <begin position="387"/>
        <end position="410"/>
    </location>
</feature>
<feature type="transmembrane region" description="Helical" evidence="6">
    <location>
        <begin position="683"/>
        <end position="707"/>
    </location>
</feature>
<dbReference type="RefSeq" id="WP_169550625.1">
    <property type="nucleotide sequence ID" value="NZ_CP051677.1"/>
</dbReference>
<protein>
    <submittedName>
        <fullName evidence="9">FtsX-like permease family protein</fullName>
    </submittedName>
</protein>
<keyword evidence="3 6" id="KW-0812">Transmembrane</keyword>
<proteinExistence type="predicted"/>
<dbReference type="EMBL" id="CP051677">
    <property type="protein sequence ID" value="QJD78657.1"/>
    <property type="molecule type" value="Genomic_DNA"/>
</dbReference>
<dbReference type="AlphaFoldDB" id="A0A7L5DRT7"/>
<keyword evidence="4 6" id="KW-1133">Transmembrane helix</keyword>
<evidence type="ECO:0000256" key="5">
    <source>
        <dbReference type="ARBA" id="ARBA00023136"/>
    </source>
</evidence>
<accession>A0A7L5DRT7</accession>
<evidence type="ECO:0000256" key="4">
    <source>
        <dbReference type="ARBA" id="ARBA00022989"/>
    </source>
</evidence>
<evidence type="ECO:0000259" key="7">
    <source>
        <dbReference type="Pfam" id="PF02687"/>
    </source>
</evidence>
<dbReference type="Pfam" id="PF12704">
    <property type="entry name" value="MacB_PCD"/>
    <property type="match status" value="2"/>
</dbReference>
<dbReference type="InterPro" id="IPR025857">
    <property type="entry name" value="MacB_PCD"/>
</dbReference>
<feature type="transmembrane region" description="Helical" evidence="6">
    <location>
        <begin position="431"/>
        <end position="454"/>
    </location>
</feature>
<evidence type="ECO:0000256" key="6">
    <source>
        <dbReference type="SAM" id="Phobius"/>
    </source>
</evidence>
<keyword evidence="10" id="KW-1185">Reference proteome</keyword>
<evidence type="ECO:0000313" key="10">
    <source>
        <dbReference type="Proteomes" id="UP000501128"/>
    </source>
</evidence>
<evidence type="ECO:0000256" key="3">
    <source>
        <dbReference type="ARBA" id="ARBA00022692"/>
    </source>
</evidence>
<evidence type="ECO:0000259" key="8">
    <source>
        <dbReference type="Pfam" id="PF12704"/>
    </source>
</evidence>
<dbReference type="GO" id="GO:0022857">
    <property type="term" value="F:transmembrane transporter activity"/>
    <property type="evidence" value="ECO:0007669"/>
    <property type="project" value="TreeGrafter"/>
</dbReference>
<dbReference type="GO" id="GO:0005886">
    <property type="term" value="C:plasma membrane"/>
    <property type="evidence" value="ECO:0007669"/>
    <property type="project" value="UniProtKB-SubCell"/>
</dbReference>
<feature type="transmembrane region" description="Helical" evidence="6">
    <location>
        <begin position="719"/>
        <end position="747"/>
    </location>
</feature>